<dbReference type="PANTHER" id="PTHR43667:SF2">
    <property type="entry name" value="FATTY ACID C-METHYL TRANSFERASE"/>
    <property type="match status" value="1"/>
</dbReference>
<reference evidence="8" key="3">
    <citation type="submission" date="2019-11" db="EMBL/GenBank/DDBJ databases">
        <title>Complete genome sequence of Vibrio owensii SH-14 isolated from shrimp with acute hepatopancreatic necrosis diease.</title>
        <authorList>
            <person name="Liang X."/>
            <person name="Wang Y."/>
        </authorList>
    </citation>
    <scope>NUCLEOTIDE SEQUENCE</scope>
    <source>
        <strain evidence="8">SH14</strain>
    </source>
</reference>
<dbReference type="AlphaFoldDB" id="A0AAP9GCM3"/>
<accession>A0AAP9GCM3</accession>
<evidence type="ECO:0000256" key="1">
    <source>
        <dbReference type="ARBA" id="ARBA00010815"/>
    </source>
</evidence>
<evidence type="ECO:0000313" key="7">
    <source>
        <dbReference type="EMBL" id="AYO14762.1"/>
    </source>
</evidence>
<dbReference type="GO" id="GO:0008610">
    <property type="term" value="P:lipid biosynthetic process"/>
    <property type="evidence" value="ECO:0007669"/>
    <property type="project" value="InterPro"/>
</dbReference>
<evidence type="ECO:0000256" key="4">
    <source>
        <dbReference type="ARBA" id="ARBA00022691"/>
    </source>
</evidence>
<evidence type="ECO:0000313" key="9">
    <source>
        <dbReference type="Proteomes" id="UP000272136"/>
    </source>
</evidence>
<gene>
    <name evidence="8" type="ORF">APZ19_10840</name>
    <name evidence="7" type="ORF">D0812_10225</name>
</gene>
<dbReference type="InterPro" id="IPR003333">
    <property type="entry name" value="CMAS"/>
</dbReference>
<evidence type="ECO:0000313" key="10">
    <source>
        <dbReference type="Proteomes" id="UP000390336"/>
    </source>
</evidence>
<dbReference type="Proteomes" id="UP000272136">
    <property type="component" value="Chromosome 1"/>
</dbReference>
<dbReference type="Proteomes" id="UP000390336">
    <property type="component" value="Chromosome 1"/>
</dbReference>
<organism evidence="8 10">
    <name type="scientific">Vibrio owensii</name>
    <dbReference type="NCBI Taxonomy" id="696485"/>
    <lineage>
        <taxon>Bacteria</taxon>
        <taxon>Pseudomonadati</taxon>
        <taxon>Pseudomonadota</taxon>
        <taxon>Gammaproteobacteria</taxon>
        <taxon>Vibrionales</taxon>
        <taxon>Vibrionaceae</taxon>
        <taxon>Vibrio</taxon>
    </lineage>
</organism>
<reference evidence="7 9" key="2">
    <citation type="submission" date="2018-10" db="EMBL/GenBank/DDBJ databases">
        <title>Whole Genome of Vibrio owensii strain 170502, isolated from Acute Hepatopancreatic Necrosis Disease (AHPND) shrimp.</title>
        <authorList>
            <person name="Yan M."/>
            <person name="Wang X."/>
            <person name="Wang Y."/>
        </authorList>
    </citation>
    <scope>NUCLEOTIDE SEQUENCE [LARGE SCALE GENOMIC DNA]</scope>
    <source>
        <strain evidence="7 9">1700302</strain>
    </source>
</reference>
<evidence type="ECO:0000256" key="5">
    <source>
        <dbReference type="ARBA" id="ARBA00023098"/>
    </source>
</evidence>
<dbReference type="InterPro" id="IPR050723">
    <property type="entry name" value="CFA/CMAS"/>
</dbReference>
<protein>
    <submittedName>
        <fullName evidence="7">Class I SAM-dependent methyltransferase</fullName>
    </submittedName>
    <submittedName>
        <fullName evidence="8">Methyltransferase domain-containing protein</fullName>
    </submittedName>
</protein>
<dbReference type="EMBL" id="CP045859">
    <property type="protein sequence ID" value="QGH47564.1"/>
    <property type="molecule type" value="Genomic_DNA"/>
</dbReference>
<dbReference type="PANTHER" id="PTHR43667">
    <property type="entry name" value="CYCLOPROPANE-FATTY-ACYL-PHOSPHOLIPID SYNTHASE"/>
    <property type="match status" value="1"/>
</dbReference>
<dbReference type="SUPFAM" id="SSF53335">
    <property type="entry name" value="S-adenosyl-L-methionine-dependent methyltransferases"/>
    <property type="match status" value="1"/>
</dbReference>
<keyword evidence="4" id="KW-0949">S-adenosyl-L-methionine</keyword>
<sequence>MLNTTSMAMPRELTTTQKAARGVLFQCLQKMEIGCLTVIESFKTETTERSERFSTPNGDYNGEPVAATIEVKHPGFYSRLLQGGSIAAGEAYMDGWWDSPDLTALMKLMALNLRALDKLEEQGSWLTKLLYKFSHWSNRNSEENSRKNIHAHYDLGNNLYEAFLDTNMLYSSALYNHADDSLEQAQINKMDRLCQQLELKPTDHVVEIGTGWGAMAIYMAEQYGCQVTTTTISEEQHAYAEQKIKERGLEDKITLLKEDYRNLTGTYDKLVSIEMIEAVGKQFLPSYIKVCESLLKSGGLMAIQAITIADQRYDYYSNNVDFIQKYIFPGGFLPSVTSLTQATTKYSDLVTRDLFDIGLDYAKTLNEWHLRFNRAESEVRSFGYDDRFVRMWRYYLSYCEGGFLARTISAVHMTFQRP</sequence>
<dbReference type="GO" id="GO:0008168">
    <property type="term" value="F:methyltransferase activity"/>
    <property type="evidence" value="ECO:0007669"/>
    <property type="project" value="UniProtKB-KW"/>
</dbReference>
<dbReference type="CDD" id="cd02440">
    <property type="entry name" value="AdoMet_MTases"/>
    <property type="match status" value="1"/>
</dbReference>
<dbReference type="Pfam" id="PF02353">
    <property type="entry name" value="CMAS"/>
    <property type="match status" value="1"/>
</dbReference>
<evidence type="ECO:0000313" key="8">
    <source>
        <dbReference type="EMBL" id="QGH47564.1"/>
    </source>
</evidence>
<keyword evidence="9" id="KW-1185">Reference proteome</keyword>
<dbReference type="Gene3D" id="3.40.50.150">
    <property type="entry name" value="Vaccinia Virus protein VP39"/>
    <property type="match status" value="1"/>
</dbReference>
<dbReference type="GO" id="GO:0032259">
    <property type="term" value="P:methylation"/>
    <property type="evidence" value="ECO:0007669"/>
    <property type="project" value="UniProtKB-KW"/>
</dbReference>
<evidence type="ECO:0000256" key="6">
    <source>
        <dbReference type="PIRSR" id="PIRSR003085-1"/>
    </source>
</evidence>
<dbReference type="InterPro" id="IPR029063">
    <property type="entry name" value="SAM-dependent_MTases_sf"/>
</dbReference>
<keyword evidence="3" id="KW-0808">Transferase</keyword>
<evidence type="ECO:0000256" key="3">
    <source>
        <dbReference type="ARBA" id="ARBA00022679"/>
    </source>
</evidence>
<comment type="similarity">
    <text evidence="1">Belongs to the CFA/CMAS family.</text>
</comment>
<dbReference type="PIRSF" id="PIRSF003085">
    <property type="entry name" value="CMAS"/>
    <property type="match status" value="1"/>
</dbReference>
<feature type="active site" evidence="6">
    <location>
        <position position="399"/>
    </location>
</feature>
<evidence type="ECO:0000256" key="2">
    <source>
        <dbReference type="ARBA" id="ARBA00022603"/>
    </source>
</evidence>
<keyword evidence="5" id="KW-0443">Lipid metabolism</keyword>
<name>A0AAP9GCM3_9VIBR</name>
<keyword evidence="2 8" id="KW-0489">Methyltransferase</keyword>
<reference evidence="8 10" key="1">
    <citation type="journal article" date="2015" name="Genome Announc.">
        <title>Draft Genome Sequence of Vibrio owensii Strain SH-14, Which Causes Shrimp Acute Hepatopancreatic Necrosis Disease.</title>
        <authorList>
            <person name="Liu L."/>
            <person name="Xiao J."/>
            <person name="Xia X."/>
            <person name="Pan Y."/>
            <person name="Yan S."/>
            <person name="Wang Y."/>
        </authorList>
    </citation>
    <scope>NUCLEOTIDE SEQUENCE [LARGE SCALE GENOMIC DNA]</scope>
    <source>
        <strain evidence="8 10">SH14</strain>
    </source>
</reference>
<dbReference type="EMBL" id="CP033137">
    <property type="protein sequence ID" value="AYO14762.1"/>
    <property type="molecule type" value="Genomic_DNA"/>
</dbReference>
<dbReference type="RefSeq" id="WP_005437202.1">
    <property type="nucleotide sequence ID" value="NZ_BBKN01000086.1"/>
</dbReference>
<proteinExistence type="inferred from homology"/>